<dbReference type="Proteomes" id="UP000774283">
    <property type="component" value="Unassembled WGS sequence"/>
</dbReference>
<proteinExistence type="predicted"/>
<dbReference type="InterPro" id="IPR038109">
    <property type="entry name" value="DNA_bind_recomb_sf"/>
</dbReference>
<comment type="caution">
    <text evidence="3">The sequence shown here is derived from an EMBL/GenBank/DDBJ whole genome shotgun (WGS) entry which is preliminary data.</text>
</comment>
<dbReference type="GO" id="GO:0000150">
    <property type="term" value="F:DNA strand exchange activity"/>
    <property type="evidence" value="ECO:0007669"/>
    <property type="project" value="InterPro"/>
</dbReference>
<evidence type="ECO:0000259" key="2">
    <source>
        <dbReference type="PROSITE" id="PS51737"/>
    </source>
</evidence>
<keyword evidence="4" id="KW-1185">Reference proteome</keyword>
<feature type="domain" description="Recombinase" evidence="2">
    <location>
        <begin position="73"/>
        <end position="183"/>
    </location>
</feature>
<accession>A0A9X5ISB4</accession>
<dbReference type="PROSITE" id="PS51737">
    <property type="entry name" value="RECOMBINASE_DNA_BIND"/>
    <property type="match status" value="1"/>
</dbReference>
<evidence type="ECO:0000313" key="3">
    <source>
        <dbReference type="EMBL" id="NKX93964.1"/>
    </source>
</evidence>
<dbReference type="GO" id="GO:0003677">
    <property type="term" value="F:DNA binding"/>
    <property type="evidence" value="ECO:0007669"/>
    <property type="project" value="InterPro"/>
</dbReference>
<protein>
    <recommendedName>
        <fullName evidence="2">Recombinase domain-containing protein</fullName>
    </recommendedName>
</protein>
<name>A0A9X5ISB4_9MICO</name>
<reference evidence="3 4" key="1">
    <citation type="submission" date="2020-04" db="EMBL/GenBank/DDBJ databases">
        <title>MicrobeNet Type strains.</title>
        <authorList>
            <person name="Nicholson A.C."/>
        </authorList>
    </citation>
    <scope>NUCLEOTIDE SEQUENCE [LARGE SCALE GENOMIC DNA]</scope>
    <source>
        <strain evidence="3 4">ATCC BAA-789</strain>
    </source>
</reference>
<evidence type="ECO:0000256" key="1">
    <source>
        <dbReference type="SAM" id="MobiDB-lite"/>
    </source>
</evidence>
<sequence length="201" mass="21917">MSESSLTVAVRSRLAHPVKESLHQMRYGVASSSRPTRQRRISINQWYSDNLGAEATKGMKQKAITGGTISRAPLGYLSQRRINAAGVEVRYVELDPDRADLIRSAFELYTTGKWPTEALAGHLTARGLTTRATPGRPANALTAKTVGKILTNPYYRGIVTWQDAEYPGNHEAASTTRHGTRRRPCSPHGVTASTTASIPTS</sequence>
<feature type="region of interest" description="Disordered" evidence="1">
    <location>
        <begin position="170"/>
        <end position="201"/>
    </location>
</feature>
<evidence type="ECO:0000313" key="4">
    <source>
        <dbReference type="Proteomes" id="UP000774283"/>
    </source>
</evidence>
<dbReference type="Pfam" id="PF07508">
    <property type="entry name" value="Recombinase"/>
    <property type="match status" value="1"/>
</dbReference>
<feature type="compositionally biased region" description="Polar residues" evidence="1">
    <location>
        <begin position="191"/>
        <end position="201"/>
    </location>
</feature>
<organism evidence="3 4">
    <name type="scientific">Sanguibacter hominis ATCC BAA-789</name>
    <dbReference type="NCBI Taxonomy" id="1312740"/>
    <lineage>
        <taxon>Bacteria</taxon>
        <taxon>Bacillati</taxon>
        <taxon>Actinomycetota</taxon>
        <taxon>Actinomycetes</taxon>
        <taxon>Micrococcales</taxon>
        <taxon>Sanguibacteraceae</taxon>
        <taxon>Sanguibacter</taxon>
    </lineage>
</organism>
<dbReference type="InterPro" id="IPR011109">
    <property type="entry name" value="DNA_bind_recombinase_dom"/>
</dbReference>
<dbReference type="RefSeq" id="WP_168448030.1">
    <property type="nucleotide sequence ID" value="NZ_JAAXOW010000004.1"/>
</dbReference>
<dbReference type="Gene3D" id="3.90.1750.20">
    <property type="entry name" value="Putative Large Serine Recombinase, Chain B, Domain 2"/>
    <property type="match status" value="1"/>
</dbReference>
<dbReference type="EMBL" id="JAAXOW010000004">
    <property type="protein sequence ID" value="NKX93964.1"/>
    <property type="molecule type" value="Genomic_DNA"/>
</dbReference>
<gene>
    <name evidence="3" type="ORF">HF995_11910</name>
</gene>
<dbReference type="AlphaFoldDB" id="A0A9X5ISB4"/>